<dbReference type="WBParaSite" id="MCU_008459-RA">
    <property type="protein sequence ID" value="MCU_008459-RA"/>
    <property type="gene ID" value="MCU_008459"/>
</dbReference>
<keyword evidence="1" id="KW-0732">Signal</keyword>
<feature type="chain" id="PRO_5024277934" evidence="1">
    <location>
        <begin position="21"/>
        <end position="130"/>
    </location>
</feature>
<dbReference type="InterPro" id="IPR036116">
    <property type="entry name" value="FN3_sf"/>
</dbReference>
<dbReference type="InterPro" id="IPR003961">
    <property type="entry name" value="FN3_dom"/>
</dbReference>
<dbReference type="SUPFAM" id="SSF49265">
    <property type="entry name" value="Fibronectin type III"/>
    <property type="match status" value="1"/>
</dbReference>
<name>A0A5K3FIG3_MESCO</name>
<feature type="domain" description="Fibronectin type-III" evidence="2">
    <location>
        <begin position="26"/>
        <end position="119"/>
    </location>
</feature>
<protein>
    <submittedName>
        <fullName evidence="3">Fibronectin type-III domain-containing protein</fullName>
    </submittedName>
</protein>
<feature type="signal peptide" evidence="1">
    <location>
        <begin position="1"/>
        <end position="20"/>
    </location>
</feature>
<reference evidence="3" key="1">
    <citation type="submission" date="2019-11" db="UniProtKB">
        <authorList>
            <consortium name="WormBaseParasite"/>
        </authorList>
    </citation>
    <scope>IDENTIFICATION</scope>
</reference>
<sequence length="130" mass="14285">MWLHIYSCLTFSCLFTVVHKKSNFAAPKTVTVTSISSTSIKVDVVAPDDATNIDQFNITLKDTHSTRFCGIEAGEYPLECTISGLLEETNYTVEACSWMRSGQICSDFVEATGCTKPKGKLCQCNPPCNE</sequence>
<dbReference type="Pfam" id="PF00041">
    <property type="entry name" value="fn3"/>
    <property type="match status" value="1"/>
</dbReference>
<dbReference type="AlphaFoldDB" id="A0A5K3FIG3"/>
<dbReference type="CDD" id="cd00063">
    <property type="entry name" value="FN3"/>
    <property type="match status" value="1"/>
</dbReference>
<dbReference type="PROSITE" id="PS50853">
    <property type="entry name" value="FN3"/>
    <property type="match status" value="1"/>
</dbReference>
<evidence type="ECO:0000313" key="3">
    <source>
        <dbReference type="WBParaSite" id="MCU_008459-RA"/>
    </source>
</evidence>
<accession>A0A5K3FIG3</accession>
<dbReference type="Gene3D" id="2.60.40.10">
    <property type="entry name" value="Immunoglobulins"/>
    <property type="match status" value="1"/>
</dbReference>
<organism evidence="3">
    <name type="scientific">Mesocestoides corti</name>
    <name type="common">Flatworm</name>
    <dbReference type="NCBI Taxonomy" id="53468"/>
    <lineage>
        <taxon>Eukaryota</taxon>
        <taxon>Metazoa</taxon>
        <taxon>Spiralia</taxon>
        <taxon>Lophotrochozoa</taxon>
        <taxon>Platyhelminthes</taxon>
        <taxon>Cestoda</taxon>
        <taxon>Eucestoda</taxon>
        <taxon>Cyclophyllidea</taxon>
        <taxon>Mesocestoididae</taxon>
        <taxon>Mesocestoides</taxon>
    </lineage>
</organism>
<evidence type="ECO:0000259" key="2">
    <source>
        <dbReference type="PROSITE" id="PS50853"/>
    </source>
</evidence>
<proteinExistence type="predicted"/>
<dbReference type="InterPro" id="IPR013783">
    <property type="entry name" value="Ig-like_fold"/>
</dbReference>
<evidence type="ECO:0000256" key="1">
    <source>
        <dbReference type="SAM" id="SignalP"/>
    </source>
</evidence>